<evidence type="ECO:0000313" key="6">
    <source>
        <dbReference type="Proteomes" id="UP000593892"/>
    </source>
</evidence>
<dbReference type="InterPro" id="IPR013324">
    <property type="entry name" value="RNA_pol_sigma_r3/r4-like"/>
</dbReference>
<reference evidence="5 6" key="1">
    <citation type="submission" date="2020-10" db="EMBL/GenBank/DDBJ databases">
        <title>Complete genome sequence of Paludibaculum fermentans P105T, a facultatively anaerobic acidobacterium capable of dissimilatory Fe(III) reduction.</title>
        <authorList>
            <person name="Dedysh S.N."/>
            <person name="Beletsky A.V."/>
            <person name="Kulichevskaya I.S."/>
            <person name="Mardanov A.V."/>
            <person name="Ravin N.V."/>
        </authorList>
    </citation>
    <scope>NUCLEOTIDE SEQUENCE [LARGE SCALE GENOMIC DNA]</scope>
    <source>
        <strain evidence="5 6">P105</strain>
    </source>
</reference>
<keyword evidence="6" id="KW-1185">Reference proteome</keyword>
<proteinExistence type="predicted"/>
<dbReference type="PANTHER" id="PTHR43133">
    <property type="entry name" value="RNA POLYMERASE ECF-TYPE SIGMA FACTO"/>
    <property type="match status" value="1"/>
</dbReference>
<dbReference type="Gene3D" id="1.10.10.10">
    <property type="entry name" value="Winged helix-like DNA-binding domain superfamily/Winged helix DNA-binding domain"/>
    <property type="match status" value="1"/>
</dbReference>
<evidence type="ECO:0000313" key="5">
    <source>
        <dbReference type="EMBL" id="QOY86828.1"/>
    </source>
</evidence>
<dbReference type="InterPro" id="IPR014284">
    <property type="entry name" value="RNA_pol_sigma-70_dom"/>
</dbReference>
<dbReference type="InterPro" id="IPR053812">
    <property type="entry name" value="HTH_Sigma70_ECF-like"/>
</dbReference>
<sequence>MSHRTQVSLADAGALMRRFRAGDRQAAGALVEMFYPQLRRLASSRMRREAAGHSWHTTVLVNELYLELVKIRALRAGGEDNEVEREEFLRLAAHLMRRLLIHHVRPLSKRVERVELPPDLPGTAPGLDRLQEIDDALERLAAVNPVLRTVVELKVFEGLSGVEIAQRMSCSEMTVSRHWNFARNWLGEALELPAKA</sequence>
<dbReference type="Proteomes" id="UP000593892">
    <property type="component" value="Chromosome"/>
</dbReference>
<evidence type="ECO:0000259" key="4">
    <source>
        <dbReference type="Pfam" id="PF07638"/>
    </source>
</evidence>
<dbReference type="InterPro" id="IPR036388">
    <property type="entry name" value="WH-like_DNA-bd_sf"/>
</dbReference>
<organism evidence="5 6">
    <name type="scientific">Paludibaculum fermentans</name>
    <dbReference type="NCBI Taxonomy" id="1473598"/>
    <lineage>
        <taxon>Bacteria</taxon>
        <taxon>Pseudomonadati</taxon>
        <taxon>Acidobacteriota</taxon>
        <taxon>Terriglobia</taxon>
        <taxon>Bryobacterales</taxon>
        <taxon>Bryobacteraceae</taxon>
        <taxon>Paludibaculum</taxon>
    </lineage>
</organism>
<keyword evidence="3" id="KW-0804">Transcription</keyword>
<feature type="domain" description="RNA polymerase sigma-70 ECF-like HTH" evidence="4">
    <location>
        <begin position="14"/>
        <end position="190"/>
    </location>
</feature>
<dbReference type="PANTHER" id="PTHR43133:SF39">
    <property type="entry name" value="SIMILAR TO RNA POLYMERASE SIGMA-E FACTOR"/>
    <property type="match status" value="1"/>
</dbReference>
<dbReference type="Pfam" id="PF07638">
    <property type="entry name" value="Sigma70_ECF"/>
    <property type="match status" value="1"/>
</dbReference>
<dbReference type="NCBIfam" id="TIGR02999">
    <property type="entry name" value="Sig-70_X6"/>
    <property type="match status" value="1"/>
</dbReference>
<dbReference type="InterPro" id="IPR039425">
    <property type="entry name" value="RNA_pol_sigma-70-like"/>
</dbReference>
<evidence type="ECO:0000256" key="1">
    <source>
        <dbReference type="ARBA" id="ARBA00023015"/>
    </source>
</evidence>
<evidence type="ECO:0000256" key="3">
    <source>
        <dbReference type="ARBA" id="ARBA00023163"/>
    </source>
</evidence>
<gene>
    <name evidence="5" type="ORF">IRI77_29210</name>
</gene>
<dbReference type="InterPro" id="IPR011517">
    <property type="entry name" value="RNA_pol_sigma70_ECF-like"/>
</dbReference>
<dbReference type="NCBIfam" id="TIGR02937">
    <property type="entry name" value="sigma70-ECF"/>
    <property type="match status" value="1"/>
</dbReference>
<accession>A0A7S7SJL3</accession>
<dbReference type="EMBL" id="CP063849">
    <property type="protein sequence ID" value="QOY86828.1"/>
    <property type="molecule type" value="Genomic_DNA"/>
</dbReference>
<keyword evidence="2" id="KW-0731">Sigma factor</keyword>
<dbReference type="KEGG" id="pfer:IRI77_29210"/>
<dbReference type="SUPFAM" id="SSF88659">
    <property type="entry name" value="Sigma3 and sigma4 domains of RNA polymerase sigma factors"/>
    <property type="match status" value="1"/>
</dbReference>
<dbReference type="GO" id="GO:0016987">
    <property type="term" value="F:sigma factor activity"/>
    <property type="evidence" value="ECO:0007669"/>
    <property type="project" value="UniProtKB-KW"/>
</dbReference>
<dbReference type="AlphaFoldDB" id="A0A7S7SJL3"/>
<name>A0A7S7SJL3_PALFE</name>
<dbReference type="GO" id="GO:0006352">
    <property type="term" value="P:DNA-templated transcription initiation"/>
    <property type="evidence" value="ECO:0007669"/>
    <property type="project" value="InterPro"/>
</dbReference>
<keyword evidence="1" id="KW-0805">Transcription regulation</keyword>
<protein>
    <submittedName>
        <fullName evidence="5">Sigma-70 family RNA polymerase sigma factor</fullName>
    </submittedName>
</protein>
<dbReference type="RefSeq" id="WP_194448497.1">
    <property type="nucleotide sequence ID" value="NZ_CP063849.1"/>
</dbReference>
<dbReference type="Gene3D" id="1.10.1740.10">
    <property type="match status" value="1"/>
</dbReference>
<evidence type="ECO:0000256" key="2">
    <source>
        <dbReference type="ARBA" id="ARBA00023082"/>
    </source>
</evidence>